<name>A0ABP9TZX6_9MICO</name>
<sequence>MSGPDRVGKDRAEKDRGGKRSPGEHIVSFEPKDVASQRVVAFGVATTAYGLFRLTSKMRIENAQALPEGTGTIVAAYHANHLDPILVGLAVWRSGRLPHFLAKSTLFSGALGIVLKGLGQIPVLRASAQAGDSLEYAKEALRKGETVVIYPEGTLTKDEHFWPQHFKSGTARLALETGAPIVPVAHWGLENVKPRGTLIPRPRPLTHISVVRFGEPLGYADLWEHRGEKSSMTTLTKRLTNTIAGMVADLSGRELPERFRTEEAGS</sequence>
<comment type="caution">
    <text evidence="5">The sequence shown here is derived from an EMBL/GenBank/DDBJ whole genome shotgun (WGS) entry which is preliminary data.</text>
</comment>
<keyword evidence="1" id="KW-0808">Transferase</keyword>
<dbReference type="SMART" id="SM00563">
    <property type="entry name" value="PlsC"/>
    <property type="match status" value="1"/>
</dbReference>
<accession>A0ABP9TZX6</accession>
<dbReference type="InterPro" id="IPR002123">
    <property type="entry name" value="Plipid/glycerol_acylTrfase"/>
</dbReference>
<dbReference type="CDD" id="cd07989">
    <property type="entry name" value="LPLAT_AGPAT-like"/>
    <property type="match status" value="1"/>
</dbReference>
<organism evidence="5 6">
    <name type="scientific">Brevibacterium ammoniilyticum</name>
    <dbReference type="NCBI Taxonomy" id="1046555"/>
    <lineage>
        <taxon>Bacteria</taxon>
        <taxon>Bacillati</taxon>
        <taxon>Actinomycetota</taxon>
        <taxon>Actinomycetes</taxon>
        <taxon>Micrococcales</taxon>
        <taxon>Brevibacteriaceae</taxon>
        <taxon>Brevibacterium</taxon>
    </lineage>
</organism>
<dbReference type="GO" id="GO:0016746">
    <property type="term" value="F:acyltransferase activity"/>
    <property type="evidence" value="ECO:0007669"/>
    <property type="project" value="UniProtKB-KW"/>
</dbReference>
<evidence type="ECO:0000256" key="3">
    <source>
        <dbReference type="SAM" id="MobiDB-lite"/>
    </source>
</evidence>
<dbReference type="Pfam" id="PF01553">
    <property type="entry name" value="Acyltransferase"/>
    <property type="match status" value="1"/>
</dbReference>
<proteinExistence type="predicted"/>
<evidence type="ECO:0000256" key="2">
    <source>
        <dbReference type="ARBA" id="ARBA00023315"/>
    </source>
</evidence>
<evidence type="ECO:0000313" key="5">
    <source>
        <dbReference type="EMBL" id="GAA5340226.1"/>
    </source>
</evidence>
<dbReference type="Proteomes" id="UP001498935">
    <property type="component" value="Unassembled WGS sequence"/>
</dbReference>
<dbReference type="RefSeq" id="WP_342037653.1">
    <property type="nucleotide sequence ID" value="NZ_BAABBK010000004.1"/>
</dbReference>
<keyword evidence="2 5" id="KW-0012">Acyltransferase</keyword>
<dbReference type="PANTHER" id="PTHR10434:SF55">
    <property type="entry name" value="POSSIBLE ACYLTRANSFERASE"/>
    <property type="match status" value="1"/>
</dbReference>
<evidence type="ECO:0000259" key="4">
    <source>
        <dbReference type="SMART" id="SM00563"/>
    </source>
</evidence>
<dbReference type="EMBL" id="BAABNP010000004">
    <property type="protein sequence ID" value="GAA5340226.1"/>
    <property type="molecule type" value="Genomic_DNA"/>
</dbReference>
<protein>
    <submittedName>
        <fullName evidence="5">Lysophospholipid acyltransferase family protein</fullName>
    </submittedName>
</protein>
<gene>
    <name evidence="5" type="ORF">KACC15558_12660</name>
</gene>
<evidence type="ECO:0000313" key="6">
    <source>
        <dbReference type="Proteomes" id="UP001498935"/>
    </source>
</evidence>
<feature type="region of interest" description="Disordered" evidence="3">
    <location>
        <begin position="1"/>
        <end position="27"/>
    </location>
</feature>
<feature type="compositionally biased region" description="Basic and acidic residues" evidence="3">
    <location>
        <begin position="1"/>
        <end position="23"/>
    </location>
</feature>
<reference evidence="5 6" key="1">
    <citation type="submission" date="2024-02" db="EMBL/GenBank/DDBJ databases">
        <title>Characterization of antibiotic resistant novel bacterial strains and their environmental applications.</title>
        <authorList>
            <person name="Manzoor S."/>
            <person name="Abbas S."/>
            <person name="Arshad M."/>
            <person name="Li W.J."/>
            <person name="Ahmed I."/>
        </authorList>
    </citation>
    <scope>NUCLEOTIDE SEQUENCE [LARGE SCALE GENOMIC DNA]</scope>
    <source>
        <strain evidence="5 6">KACC 15558</strain>
    </source>
</reference>
<feature type="domain" description="Phospholipid/glycerol acyltransferase" evidence="4">
    <location>
        <begin position="72"/>
        <end position="189"/>
    </location>
</feature>
<keyword evidence="6" id="KW-1185">Reference proteome</keyword>
<evidence type="ECO:0000256" key="1">
    <source>
        <dbReference type="ARBA" id="ARBA00022679"/>
    </source>
</evidence>
<dbReference type="SUPFAM" id="SSF69593">
    <property type="entry name" value="Glycerol-3-phosphate (1)-acyltransferase"/>
    <property type="match status" value="1"/>
</dbReference>
<dbReference type="PANTHER" id="PTHR10434">
    <property type="entry name" value="1-ACYL-SN-GLYCEROL-3-PHOSPHATE ACYLTRANSFERASE"/>
    <property type="match status" value="1"/>
</dbReference>